<dbReference type="CDD" id="cd11072">
    <property type="entry name" value="CYP71-like"/>
    <property type="match status" value="1"/>
</dbReference>
<evidence type="ECO:0000313" key="15">
    <source>
        <dbReference type="EMBL" id="KAL3625459.1"/>
    </source>
</evidence>
<dbReference type="Gene3D" id="3.30.70.330">
    <property type="match status" value="1"/>
</dbReference>
<dbReference type="InterPro" id="IPR035979">
    <property type="entry name" value="RBD_domain_sf"/>
</dbReference>
<comment type="caution">
    <text evidence="15">The sequence shown here is derived from an EMBL/GenBank/DDBJ whole genome shotgun (WGS) entry which is preliminary data.</text>
</comment>
<evidence type="ECO:0000259" key="14">
    <source>
        <dbReference type="Pfam" id="PF11835"/>
    </source>
</evidence>
<dbReference type="Proteomes" id="UP001632038">
    <property type="component" value="Unassembled WGS sequence"/>
</dbReference>
<dbReference type="Pfam" id="PF00067">
    <property type="entry name" value="p450"/>
    <property type="match status" value="1"/>
</dbReference>
<evidence type="ECO:0000256" key="10">
    <source>
        <dbReference type="ARBA" id="ARBA00023033"/>
    </source>
</evidence>
<keyword evidence="11" id="KW-0472">Membrane</keyword>
<keyword evidence="5 12" id="KW-0479">Metal-binding</keyword>
<dbReference type="InterPro" id="IPR012677">
    <property type="entry name" value="Nucleotide-bd_a/b_plait_sf"/>
</dbReference>
<dbReference type="Gene3D" id="1.10.630.10">
    <property type="entry name" value="Cytochrome P450"/>
    <property type="match status" value="1"/>
</dbReference>
<keyword evidence="6" id="KW-0735">Signal-anchor</keyword>
<evidence type="ECO:0000313" key="16">
    <source>
        <dbReference type="Proteomes" id="UP001632038"/>
    </source>
</evidence>
<organism evidence="15 16">
    <name type="scientific">Castilleja foliolosa</name>
    <dbReference type="NCBI Taxonomy" id="1961234"/>
    <lineage>
        <taxon>Eukaryota</taxon>
        <taxon>Viridiplantae</taxon>
        <taxon>Streptophyta</taxon>
        <taxon>Embryophyta</taxon>
        <taxon>Tracheophyta</taxon>
        <taxon>Spermatophyta</taxon>
        <taxon>Magnoliopsida</taxon>
        <taxon>eudicotyledons</taxon>
        <taxon>Gunneridae</taxon>
        <taxon>Pentapetalae</taxon>
        <taxon>asterids</taxon>
        <taxon>lamiids</taxon>
        <taxon>Lamiales</taxon>
        <taxon>Orobanchaceae</taxon>
        <taxon>Pedicularideae</taxon>
        <taxon>Castillejinae</taxon>
        <taxon>Castilleja</taxon>
    </lineage>
</organism>
<comment type="similarity">
    <text evidence="2">Belongs to the cytochrome P450 family.</text>
</comment>
<keyword evidence="9 12" id="KW-0408">Iron</keyword>
<reference evidence="16" key="1">
    <citation type="journal article" date="2024" name="IScience">
        <title>Strigolactones Initiate the Formation of Haustorium-like Structures in Castilleja.</title>
        <authorList>
            <person name="Buerger M."/>
            <person name="Peterson D."/>
            <person name="Chory J."/>
        </authorList>
    </citation>
    <scope>NUCLEOTIDE SEQUENCE [LARGE SCALE GENOMIC DNA]</scope>
</reference>
<feature type="compositionally biased region" description="Basic and acidic residues" evidence="13">
    <location>
        <begin position="319"/>
        <end position="330"/>
    </location>
</feature>
<dbReference type="Pfam" id="PF11835">
    <property type="entry name" value="RRM_8"/>
    <property type="match status" value="1"/>
</dbReference>
<name>A0ABD3C7Q8_9LAMI</name>
<keyword evidence="16" id="KW-1185">Reference proteome</keyword>
<dbReference type="InterPro" id="IPR027417">
    <property type="entry name" value="P-loop_NTPase"/>
</dbReference>
<dbReference type="EMBL" id="JAVIJP010000052">
    <property type="protein sequence ID" value="KAL3625459.1"/>
    <property type="molecule type" value="Genomic_DNA"/>
</dbReference>
<comment type="subcellular location">
    <subcellularLocation>
        <location evidence="1">Membrane</location>
        <topology evidence="1">Single-pass type II membrane protein</topology>
    </subcellularLocation>
</comment>
<evidence type="ECO:0000256" key="13">
    <source>
        <dbReference type="SAM" id="MobiDB-lite"/>
    </source>
</evidence>
<dbReference type="AlphaFoldDB" id="A0ABD3C7Q8"/>
<evidence type="ECO:0000256" key="12">
    <source>
        <dbReference type="PIRSR" id="PIRSR602401-1"/>
    </source>
</evidence>
<feature type="domain" description="PTBP1-like RNA recognition motif 2" evidence="14">
    <location>
        <begin position="44"/>
        <end position="124"/>
    </location>
</feature>
<feature type="region of interest" description="Disordered" evidence="13">
    <location>
        <begin position="309"/>
        <end position="339"/>
    </location>
</feature>
<feature type="binding site" description="axial binding residue" evidence="12">
    <location>
        <position position="745"/>
    </location>
    <ligand>
        <name>heme</name>
        <dbReference type="ChEBI" id="CHEBI:30413"/>
    </ligand>
    <ligandPart>
        <name>Fe</name>
        <dbReference type="ChEBI" id="CHEBI:18248"/>
    </ligandPart>
</feature>
<keyword evidence="4" id="KW-0812">Transmembrane</keyword>
<evidence type="ECO:0000256" key="8">
    <source>
        <dbReference type="ARBA" id="ARBA00023002"/>
    </source>
</evidence>
<dbReference type="InterPro" id="IPR036396">
    <property type="entry name" value="Cyt_P450_sf"/>
</dbReference>
<evidence type="ECO:0000256" key="7">
    <source>
        <dbReference type="ARBA" id="ARBA00022989"/>
    </source>
</evidence>
<evidence type="ECO:0000256" key="4">
    <source>
        <dbReference type="ARBA" id="ARBA00022692"/>
    </source>
</evidence>
<dbReference type="PANTHER" id="PTHR47953:SF16">
    <property type="entry name" value="CYTOCHROME P450 71D8"/>
    <property type="match status" value="1"/>
</dbReference>
<dbReference type="PANTHER" id="PTHR47953">
    <property type="entry name" value="OS08G0105600 PROTEIN"/>
    <property type="match status" value="1"/>
</dbReference>
<protein>
    <recommendedName>
        <fullName evidence="14">PTBP1-like RNA recognition motif 2 domain-containing protein</fullName>
    </recommendedName>
</protein>
<dbReference type="InterPro" id="IPR001128">
    <property type="entry name" value="Cyt_P450"/>
</dbReference>
<keyword evidence="10" id="KW-0503">Monooxygenase</keyword>
<keyword evidence="8" id="KW-0560">Oxidoreductase</keyword>
<dbReference type="InterPro" id="IPR052306">
    <property type="entry name" value="CYP450_71D"/>
</dbReference>
<dbReference type="SUPFAM" id="SSF54928">
    <property type="entry name" value="RNA-binding domain, RBD"/>
    <property type="match status" value="1"/>
</dbReference>
<evidence type="ECO:0000256" key="2">
    <source>
        <dbReference type="ARBA" id="ARBA00010617"/>
    </source>
</evidence>
<evidence type="ECO:0000256" key="1">
    <source>
        <dbReference type="ARBA" id="ARBA00004606"/>
    </source>
</evidence>
<dbReference type="GO" id="GO:0046872">
    <property type="term" value="F:metal ion binding"/>
    <property type="evidence" value="ECO:0007669"/>
    <property type="project" value="UniProtKB-KW"/>
</dbReference>
<dbReference type="GO" id="GO:0016020">
    <property type="term" value="C:membrane"/>
    <property type="evidence" value="ECO:0007669"/>
    <property type="project" value="UniProtKB-SubCell"/>
</dbReference>
<dbReference type="FunFam" id="1.10.630.10:FF:000043">
    <property type="entry name" value="Cytochrome P450 99A2"/>
    <property type="match status" value="1"/>
</dbReference>
<dbReference type="PROSITE" id="PS00086">
    <property type="entry name" value="CYTOCHROME_P450"/>
    <property type="match status" value="1"/>
</dbReference>
<dbReference type="GO" id="GO:0004497">
    <property type="term" value="F:monooxygenase activity"/>
    <property type="evidence" value="ECO:0007669"/>
    <property type="project" value="UniProtKB-KW"/>
</dbReference>
<dbReference type="SUPFAM" id="SSF48264">
    <property type="entry name" value="Cytochrome P450"/>
    <property type="match status" value="1"/>
</dbReference>
<keyword evidence="7" id="KW-1133">Transmembrane helix</keyword>
<comment type="cofactor">
    <cofactor evidence="12">
        <name>heme</name>
        <dbReference type="ChEBI" id="CHEBI:30413"/>
    </cofactor>
</comment>
<accession>A0ABD3C7Q8</accession>
<dbReference type="InterPro" id="IPR021790">
    <property type="entry name" value="PTBP1-like_RRM2"/>
</dbReference>
<gene>
    <name evidence="15" type="ORF">CASFOL_030913</name>
</gene>
<dbReference type="InterPro" id="IPR002401">
    <property type="entry name" value="Cyt_P450_E_grp-I"/>
</dbReference>
<evidence type="ECO:0000256" key="5">
    <source>
        <dbReference type="ARBA" id="ARBA00022723"/>
    </source>
</evidence>
<dbReference type="Gene3D" id="3.40.50.300">
    <property type="entry name" value="P-loop containing nucleotide triphosphate hydrolases"/>
    <property type="match status" value="1"/>
</dbReference>
<evidence type="ECO:0000256" key="11">
    <source>
        <dbReference type="ARBA" id="ARBA00023136"/>
    </source>
</evidence>
<dbReference type="InterPro" id="IPR017972">
    <property type="entry name" value="Cyt_P450_CS"/>
</dbReference>
<evidence type="ECO:0000256" key="3">
    <source>
        <dbReference type="ARBA" id="ARBA00022617"/>
    </source>
</evidence>
<keyword evidence="3 12" id="KW-0349">Heme</keyword>
<dbReference type="SUPFAM" id="SSF52540">
    <property type="entry name" value="P-loop containing nucleoside triphosphate hydrolases"/>
    <property type="match status" value="1"/>
</dbReference>
<evidence type="ECO:0000256" key="6">
    <source>
        <dbReference type="ARBA" id="ARBA00022968"/>
    </source>
</evidence>
<dbReference type="PRINTS" id="PR00385">
    <property type="entry name" value="P450"/>
</dbReference>
<proteinExistence type="inferred from homology"/>
<evidence type="ECO:0000256" key="9">
    <source>
        <dbReference type="ARBA" id="ARBA00023004"/>
    </source>
</evidence>
<sequence length="806" mass="91410">MGDSKKLLATSSEVSIQSSLTFILEKVNQMNRKLEDHLLRARGDEQNGILLVTIHHMLYPITEEVLHQVFYPHGFVDKIVTFQKSAGFQALIRYQSHESAISARNSLHERDIYDGCCRLDIQFSNLDKLQVNFNDERAHDITIPTAAAEYKTENRHVAHSDKVKNLSTDTAHMKDVIMDVSDTGDPVPQTNQVEVSDMVVVLNKLDQVDDEELVELVVVEVRESLTSSGVHGDNISIDCGSAFALEVLMASPKIKRAENEPVDTFYKLEGPTVIIIAERLNPNVIYFLSYTLRTRWFLKRGRMLWIRAGQQGRGKKSGRRAETRSKEWKTKTKSPTNYHILPPSPPKLPIIGHLHHLVSGLPAHRALRRVTQKYGPIVHLKLGQVSVVVISSPQAAKEVLKNQDPACAGRPNSMATKIMSYDNTDIIFSPYNEYWRQMRKICILQLFSAKNVKSFGSIRQDEVSSLVKSLRSLPPGDAVNLTDKILVFTSSITCRAAFGGVMKDRDTLMALLMKNIMMLTRLELANLFPSFMLFRVLSLSRYTLLRMRKKLDDILDVFLEEHRLKQSGEFGGEDILDVLLRMQKNEELDFPITDDNIKAVIFDMFSARTETSSTTIDWAMAELLKNPRVMAKIQTEVREAFKVKTTIEESDVQALTYMKMVIKETLRLHPPATLLPRACREECKVNGYTIPLGSRVMVNVWSIGRDPKYWPDPERFKPERFESNHVDFLGNNFEYIPFGAGKRICPGMSFGLANVELSLAQLLYYFDWEMPEGMSPDDIDMTEADGLTVSRKIALFLVPTAYGASN</sequence>
<dbReference type="PRINTS" id="PR00463">
    <property type="entry name" value="EP450I"/>
</dbReference>